<protein>
    <submittedName>
        <fullName evidence="1">Uncharacterized protein</fullName>
    </submittedName>
</protein>
<dbReference type="EMBL" id="CM023485">
    <property type="protein sequence ID" value="KAH6931267.1"/>
    <property type="molecule type" value="Genomic_DNA"/>
</dbReference>
<dbReference type="Proteomes" id="UP000821845">
    <property type="component" value="Chromosome 5"/>
</dbReference>
<accession>A0ACB7SDN9</accession>
<evidence type="ECO:0000313" key="1">
    <source>
        <dbReference type="EMBL" id="KAH6931267.1"/>
    </source>
</evidence>
<proteinExistence type="predicted"/>
<gene>
    <name evidence="1" type="ORF">HPB50_023263</name>
</gene>
<organism evidence="1 2">
    <name type="scientific">Hyalomma asiaticum</name>
    <name type="common">Tick</name>
    <dbReference type="NCBI Taxonomy" id="266040"/>
    <lineage>
        <taxon>Eukaryota</taxon>
        <taxon>Metazoa</taxon>
        <taxon>Ecdysozoa</taxon>
        <taxon>Arthropoda</taxon>
        <taxon>Chelicerata</taxon>
        <taxon>Arachnida</taxon>
        <taxon>Acari</taxon>
        <taxon>Parasitiformes</taxon>
        <taxon>Ixodida</taxon>
        <taxon>Ixodoidea</taxon>
        <taxon>Ixodidae</taxon>
        <taxon>Hyalomminae</taxon>
        <taxon>Hyalomma</taxon>
    </lineage>
</organism>
<reference evidence="1" key="1">
    <citation type="submission" date="2020-05" db="EMBL/GenBank/DDBJ databases">
        <title>Large-scale comparative analyses of tick genomes elucidate their genetic diversity and vector capacities.</title>
        <authorList>
            <person name="Jia N."/>
            <person name="Wang J."/>
            <person name="Shi W."/>
            <person name="Du L."/>
            <person name="Sun Y."/>
            <person name="Zhan W."/>
            <person name="Jiang J."/>
            <person name="Wang Q."/>
            <person name="Zhang B."/>
            <person name="Ji P."/>
            <person name="Sakyi L.B."/>
            <person name="Cui X."/>
            <person name="Yuan T."/>
            <person name="Jiang B."/>
            <person name="Yang W."/>
            <person name="Lam T.T.-Y."/>
            <person name="Chang Q."/>
            <person name="Ding S."/>
            <person name="Wang X."/>
            <person name="Zhu J."/>
            <person name="Ruan X."/>
            <person name="Zhao L."/>
            <person name="Wei J."/>
            <person name="Que T."/>
            <person name="Du C."/>
            <person name="Cheng J."/>
            <person name="Dai P."/>
            <person name="Han X."/>
            <person name="Huang E."/>
            <person name="Gao Y."/>
            <person name="Liu J."/>
            <person name="Shao H."/>
            <person name="Ye R."/>
            <person name="Li L."/>
            <person name="Wei W."/>
            <person name="Wang X."/>
            <person name="Wang C."/>
            <person name="Yang T."/>
            <person name="Huo Q."/>
            <person name="Li W."/>
            <person name="Guo W."/>
            <person name="Chen H."/>
            <person name="Zhou L."/>
            <person name="Ni X."/>
            <person name="Tian J."/>
            <person name="Zhou Y."/>
            <person name="Sheng Y."/>
            <person name="Liu T."/>
            <person name="Pan Y."/>
            <person name="Xia L."/>
            <person name="Li J."/>
            <person name="Zhao F."/>
            <person name="Cao W."/>
        </authorList>
    </citation>
    <scope>NUCLEOTIDE SEQUENCE</scope>
    <source>
        <strain evidence="1">Hyas-2018</strain>
    </source>
</reference>
<name>A0ACB7SDN9_HYAAI</name>
<keyword evidence="2" id="KW-1185">Reference proteome</keyword>
<comment type="caution">
    <text evidence="1">The sequence shown here is derived from an EMBL/GenBank/DDBJ whole genome shotgun (WGS) entry which is preliminary data.</text>
</comment>
<evidence type="ECO:0000313" key="2">
    <source>
        <dbReference type="Proteomes" id="UP000821845"/>
    </source>
</evidence>
<sequence>MLGRKCNPLKFGAASALTGEFTACTRMLGDLVSVVLRFHYDGPPSPDDRGNGGGGTAAKLHITRPGLRRPARISVGALASWSLGSLQRDSCRD</sequence>